<evidence type="ECO:0000313" key="6">
    <source>
        <dbReference type="EMBL" id="BCJ91117.1"/>
    </source>
</evidence>
<dbReference type="KEGG" id="tso:IZ6_18520"/>
<feature type="transmembrane region" description="Helical" evidence="4">
    <location>
        <begin position="205"/>
        <end position="228"/>
    </location>
</feature>
<feature type="transmembrane region" description="Helical" evidence="4">
    <location>
        <begin position="165"/>
        <end position="184"/>
    </location>
</feature>
<feature type="transmembrane region" description="Helical" evidence="4">
    <location>
        <begin position="356"/>
        <end position="376"/>
    </location>
</feature>
<feature type="transmembrane region" description="Helical" evidence="4">
    <location>
        <begin position="70"/>
        <end position="91"/>
    </location>
</feature>
<dbReference type="Gene3D" id="1.20.1250.20">
    <property type="entry name" value="MFS general substrate transporter like domains"/>
    <property type="match status" value="1"/>
</dbReference>
<dbReference type="GO" id="GO:0022857">
    <property type="term" value="F:transmembrane transporter activity"/>
    <property type="evidence" value="ECO:0007669"/>
    <property type="project" value="InterPro"/>
</dbReference>
<dbReference type="EMBL" id="AP023361">
    <property type="protein sequence ID" value="BCJ91117.1"/>
    <property type="molecule type" value="Genomic_DNA"/>
</dbReference>
<dbReference type="InterPro" id="IPR020846">
    <property type="entry name" value="MFS_dom"/>
</dbReference>
<dbReference type="PANTHER" id="PTHR11360">
    <property type="entry name" value="MONOCARBOXYLATE TRANSPORTER"/>
    <property type="match status" value="1"/>
</dbReference>
<feature type="transmembrane region" description="Helical" evidence="4">
    <location>
        <begin position="97"/>
        <end position="121"/>
    </location>
</feature>
<dbReference type="InterPro" id="IPR050327">
    <property type="entry name" value="Proton-linked_MCT"/>
</dbReference>
<evidence type="ECO:0000256" key="2">
    <source>
        <dbReference type="ARBA" id="ARBA00022989"/>
    </source>
</evidence>
<evidence type="ECO:0000256" key="4">
    <source>
        <dbReference type="SAM" id="Phobius"/>
    </source>
</evidence>
<dbReference type="SUPFAM" id="SSF103473">
    <property type="entry name" value="MFS general substrate transporter"/>
    <property type="match status" value="1"/>
</dbReference>
<organism evidence="6 7">
    <name type="scientific">Terrihabitans soli</name>
    <dbReference type="NCBI Taxonomy" id="708113"/>
    <lineage>
        <taxon>Bacteria</taxon>
        <taxon>Pseudomonadati</taxon>
        <taxon>Pseudomonadota</taxon>
        <taxon>Alphaproteobacteria</taxon>
        <taxon>Hyphomicrobiales</taxon>
        <taxon>Terrihabitans</taxon>
    </lineage>
</organism>
<feature type="transmembrane region" description="Helical" evidence="4">
    <location>
        <begin position="38"/>
        <end position="58"/>
    </location>
</feature>
<dbReference type="PANTHER" id="PTHR11360:SF308">
    <property type="entry name" value="BLL3089 PROTEIN"/>
    <property type="match status" value="1"/>
</dbReference>
<evidence type="ECO:0000256" key="3">
    <source>
        <dbReference type="ARBA" id="ARBA00023136"/>
    </source>
</evidence>
<evidence type="ECO:0000313" key="7">
    <source>
        <dbReference type="Proteomes" id="UP000515317"/>
    </source>
</evidence>
<feature type="transmembrane region" description="Helical" evidence="4">
    <location>
        <begin position="7"/>
        <end position="26"/>
    </location>
</feature>
<keyword evidence="3 4" id="KW-0472">Membrane</keyword>
<feature type="domain" description="Major facilitator superfamily (MFS) profile" evidence="5">
    <location>
        <begin position="1"/>
        <end position="381"/>
    </location>
</feature>
<dbReference type="AlphaFoldDB" id="A0A6S6QT28"/>
<feature type="transmembrane region" description="Helical" evidence="4">
    <location>
        <begin position="298"/>
        <end position="319"/>
    </location>
</feature>
<dbReference type="PROSITE" id="PS50850">
    <property type="entry name" value="MFS"/>
    <property type="match status" value="1"/>
</dbReference>
<evidence type="ECO:0000259" key="5">
    <source>
        <dbReference type="PROSITE" id="PS50850"/>
    </source>
</evidence>
<accession>A0A6S6QT28</accession>
<dbReference type="InterPro" id="IPR036259">
    <property type="entry name" value="MFS_trans_sf"/>
</dbReference>
<feature type="transmembrane region" description="Helical" evidence="4">
    <location>
        <begin position="269"/>
        <end position="292"/>
    </location>
</feature>
<dbReference type="Pfam" id="PF07690">
    <property type="entry name" value="MFS_1"/>
    <property type="match status" value="1"/>
</dbReference>
<protein>
    <submittedName>
        <fullName evidence="6">MFS transporter</fullName>
    </submittedName>
</protein>
<keyword evidence="7" id="KW-1185">Reference proteome</keyword>
<evidence type="ECO:0000256" key="1">
    <source>
        <dbReference type="ARBA" id="ARBA00022692"/>
    </source>
</evidence>
<dbReference type="RefSeq" id="WP_222874787.1">
    <property type="nucleotide sequence ID" value="NZ_AP023361.1"/>
</dbReference>
<dbReference type="Proteomes" id="UP000515317">
    <property type="component" value="Chromosome"/>
</dbReference>
<reference evidence="6 7" key="1">
    <citation type="submission" date="2020-08" db="EMBL/GenBank/DDBJ databases">
        <title>Genome sequence of Rhizobiales bacterium strain IZ6.</title>
        <authorList>
            <person name="Nakai R."/>
            <person name="Naganuma T."/>
        </authorList>
    </citation>
    <scope>NUCLEOTIDE SEQUENCE [LARGE SCALE GENOMIC DNA]</scope>
    <source>
        <strain evidence="6 7">IZ6</strain>
    </source>
</reference>
<keyword evidence="2 4" id="KW-1133">Transmembrane helix</keyword>
<keyword evidence="1 4" id="KW-0812">Transmembrane</keyword>
<sequence>MSSKTRVIVPLGLHQIFAWGSSYYLLTVLAAPIARDTGWSLAWITAGFSIGLISSSLISPSAARAIVRFGGARVLAFGSALLSLGLAGLAFAPSLPFYILSWTVFGAGMGCALYDAAFSTLGQLYGAEARRPITTLTLFGGFASTVCWPLSAYLVETFGWRETCLFYAAIHLFVSVPVLLLLLPRKTGNGKPDTKAKAPEGHRRNLLLLTLIFVTGSAIFSIMSIHLITLLQSLGLALAASVALGTLVGPSQVGARVVEIVLGSRYHPVWTLVTSATLICCGIILLTFGFPITAACLVLYGAGNGIWSISRGTVPLALFGAEDFPAIMGRLAKAAFLAQAVAPFAAAQIIQLSGEQSALAAIAALSVLNLGLVLLLRVRSRGQAL</sequence>
<dbReference type="InterPro" id="IPR011701">
    <property type="entry name" value="MFS"/>
</dbReference>
<name>A0A6S6QT28_9HYPH</name>
<proteinExistence type="predicted"/>
<feature type="transmembrane region" description="Helical" evidence="4">
    <location>
        <begin position="133"/>
        <end position="153"/>
    </location>
</feature>
<gene>
    <name evidence="6" type="ORF">IZ6_18520</name>
</gene>